<keyword evidence="1" id="KW-1133">Transmembrane helix</keyword>
<dbReference type="AlphaFoldDB" id="A0A067SG18"/>
<name>A0A067SG18_GALM3</name>
<organism evidence="2 3">
    <name type="scientific">Galerina marginata (strain CBS 339.88)</name>
    <dbReference type="NCBI Taxonomy" id="685588"/>
    <lineage>
        <taxon>Eukaryota</taxon>
        <taxon>Fungi</taxon>
        <taxon>Dikarya</taxon>
        <taxon>Basidiomycota</taxon>
        <taxon>Agaricomycotina</taxon>
        <taxon>Agaricomycetes</taxon>
        <taxon>Agaricomycetidae</taxon>
        <taxon>Agaricales</taxon>
        <taxon>Agaricineae</taxon>
        <taxon>Strophariaceae</taxon>
        <taxon>Galerina</taxon>
    </lineage>
</organism>
<keyword evidence="1" id="KW-0812">Transmembrane</keyword>
<gene>
    <name evidence="2" type="ORF">GALMADRAFT_1142175</name>
</gene>
<keyword evidence="1" id="KW-0472">Membrane</keyword>
<dbReference type="HOGENOM" id="CLU_1992819_0_0_1"/>
<accession>A0A067SG18</accession>
<keyword evidence="3" id="KW-1185">Reference proteome</keyword>
<proteinExistence type="predicted"/>
<reference evidence="3" key="1">
    <citation type="journal article" date="2014" name="Proc. Natl. Acad. Sci. U.S.A.">
        <title>Extensive sampling of basidiomycete genomes demonstrates inadequacy of the white-rot/brown-rot paradigm for wood decay fungi.</title>
        <authorList>
            <person name="Riley R."/>
            <person name="Salamov A.A."/>
            <person name="Brown D.W."/>
            <person name="Nagy L.G."/>
            <person name="Floudas D."/>
            <person name="Held B.W."/>
            <person name="Levasseur A."/>
            <person name="Lombard V."/>
            <person name="Morin E."/>
            <person name="Otillar R."/>
            <person name="Lindquist E.A."/>
            <person name="Sun H."/>
            <person name="LaButti K.M."/>
            <person name="Schmutz J."/>
            <person name="Jabbour D."/>
            <person name="Luo H."/>
            <person name="Baker S.E."/>
            <person name="Pisabarro A.G."/>
            <person name="Walton J.D."/>
            <person name="Blanchette R.A."/>
            <person name="Henrissat B."/>
            <person name="Martin F."/>
            <person name="Cullen D."/>
            <person name="Hibbett D.S."/>
            <person name="Grigoriev I.V."/>
        </authorList>
    </citation>
    <scope>NUCLEOTIDE SEQUENCE [LARGE SCALE GENOMIC DNA]</scope>
    <source>
        <strain evidence="3">CBS 339.88</strain>
    </source>
</reference>
<protein>
    <submittedName>
        <fullName evidence="2">Uncharacterized protein</fullName>
    </submittedName>
</protein>
<feature type="transmembrane region" description="Helical" evidence="1">
    <location>
        <begin position="76"/>
        <end position="98"/>
    </location>
</feature>
<dbReference type="EMBL" id="KL142421">
    <property type="protein sequence ID" value="KDR66689.1"/>
    <property type="molecule type" value="Genomic_DNA"/>
</dbReference>
<evidence type="ECO:0000313" key="3">
    <source>
        <dbReference type="Proteomes" id="UP000027222"/>
    </source>
</evidence>
<sequence>MSRVSGANLSILEPLLGRTTGVSLPFLQFCGLALPMTTHCCYPRCFLETRTPSAPTLLTLGTSSPSARRRFTAVQLLRGLLFSLAPLVSHLCLLWPSVKIRYPKLGRGIVVTLPTVEGAVCQTMR</sequence>
<evidence type="ECO:0000256" key="1">
    <source>
        <dbReference type="SAM" id="Phobius"/>
    </source>
</evidence>
<dbReference type="Proteomes" id="UP000027222">
    <property type="component" value="Unassembled WGS sequence"/>
</dbReference>
<evidence type="ECO:0000313" key="2">
    <source>
        <dbReference type="EMBL" id="KDR66689.1"/>
    </source>
</evidence>